<accession>A0A485KIG3</accession>
<name>A0A485KIG3_9STRA</name>
<evidence type="ECO:0000313" key="6">
    <source>
        <dbReference type="Proteomes" id="UP000332933"/>
    </source>
</evidence>
<dbReference type="GO" id="GO:0005634">
    <property type="term" value="C:nucleus"/>
    <property type="evidence" value="ECO:0007669"/>
    <property type="project" value="UniProtKB-SubCell"/>
</dbReference>
<feature type="region of interest" description="Disordered" evidence="3">
    <location>
        <begin position="1"/>
        <end position="29"/>
    </location>
</feature>
<dbReference type="EMBL" id="CAADRA010004116">
    <property type="protein sequence ID" value="VFT84433.1"/>
    <property type="molecule type" value="Genomic_DNA"/>
</dbReference>
<protein>
    <submittedName>
        <fullName evidence="5">Aste57867_7524 protein</fullName>
    </submittedName>
</protein>
<dbReference type="PANTHER" id="PTHR12214">
    <property type="entry name" value="GC-RICH SEQUENCE DNA-BINDING FACTOR"/>
    <property type="match status" value="1"/>
</dbReference>
<feature type="region of interest" description="Disordered" evidence="3">
    <location>
        <begin position="135"/>
        <end position="163"/>
    </location>
</feature>
<keyword evidence="6" id="KW-1185">Reference proteome</keyword>
<keyword evidence="2" id="KW-0539">Nucleus</keyword>
<dbReference type="EMBL" id="VJMH01004104">
    <property type="protein sequence ID" value="KAF0703766.1"/>
    <property type="molecule type" value="Genomic_DNA"/>
</dbReference>
<feature type="region of interest" description="Disordered" evidence="3">
    <location>
        <begin position="57"/>
        <end position="87"/>
    </location>
</feature>
<proteinExistence type="predicted"/>
<dbReference type="Proteomes" id="UP000332933">
    <property type="component" value="Unassembled WGS sequence"/>
</dbReference>
<dbReference type="PANTHER" id="PTHR12214:SF0">
    <property type="entry name" value="LD29489P"/>
    <property type="match status" value="1"/>
</dbReference>
<organism evidence="5 6">
    <name type="scientific">Aphanomyces stellatus</name>
    <dbReference type="NCBI Taxonomy" id="120398"/>
    <lineage>
        <taxon>Eukaryota</taxon>
        <taxon>Sar</taxon>
        <taxon>Stramenopiles</taxon>
        <taxon>Oomycota</taxon>
        <taxon>Saprolegniomycetes</taxon>
        <taxon>Saprolegniales</taxon>
        <taxon>Verrucalvaceae</taxon>
        <taxon>Aphanomyces</taxon>
    </lineage>
</organism>
<feature type="compositionally biased region" description="Basic residues" evidence="3">
    <location>
        <begin position="1"/>
        <end position="15"/>
    </location>
</feature>
<evidence type="ECO:0000313" key="4">
    <source>
        <dbReference type="EMBL" id="KAF0703766.1"/>
    </source>
</evidence>
<reference evidence="4" key="2">
    <citation type="submission" date="2019-06" db="EMBL/GenBank/DDBJ databases">
        <title>Genomics analysis of Aphanomyces spp. identifies a new class of oomycete effector associated with host adaptation.</title>
        <authorList>
            <person name="Gaulin E."/>
        </authorList>
    </citation>
    <scope>NUCLEOTIDE SEQUENCE</scope>
    <source>
        <strain evidence="4">CBS 578.67</strain>
    </source>
</reference>
<evidence type="ECO:0000256" key="2">
    <source>
        <dbReference type="ARBA" id="ARBA00023242"/>
    </source>
</evidence>
<reference evidence="5 6" key="1">
    <citation type="submission" date="2019-03" db="EMBL/GenBank/DDBJ databases">
        <authorList>
            <person name="Gaulin E."/>
            <person name="Dumas B."/>
        </authorList>
    </citation>
    <scope>NUCLEOTIDE SEQUENCE [LARGE SCALE GENOMIC DNA]</scope>
    <source>
        <strain evidence="5">CBS 568.67</strain>
    </source>
</reference>
<evidence type="ECO:0000256" key="1">
    <source>
        <dbReference type="ARBA" id="ARBA00004123"/>
    </source>
</evidence>
<sequence length="582" mass="64016">MFRARKTTSSKKKARHIDGDEDDGVAPPVKVLPQTSFHETADGEVDEAVDVAAVRNRIKQKHKKPADFSSKKRPLPVSLGDDDDEDVPAFRVKKGKIARVRVPLPDADDERAASTEYSAEGLEALKAQQKFTSYVHAAPMDDDEGGLNGTAEPSPPAPTAEETFIPLSESPSREAPTSPSHRHYHMPEEASLQDDGNNDDAGVTDESNADTAWEAEQLRRVGIHASSSSHHTAPTQASDLTFQSLGQLMGTLTAQRAALADKTDVLARDTQRIHVEITSLASGLAAMETALADAAATYDDVQGLWEYLSTLCFCLRAKATHLDVLEAEAVMHTRASIERALWDDVGDDYASLPALVARFEAWQHGPHAAMYEATYGALALEQLVVPYIRADLLAYHPWVHRWEELPFAQTLHGRVDLLQVGVDLVAAKAMRLVSTLDWLSLGHVQHAKALLASLPAAVAAPLAAAMADQAMTHHQQRHMQMSMTQRMLFKKQLTTLRLAPLDALILRLCQDELTYVQQHEEGDIVDHIKRVVEDWPAYLDAAKPMLREYAALLQQTTTDGGSDTHVVTKRALLINIELKLQR</sequence>
<dbReference type="AlphaFoldDB" id="A0A485KIG3"/>
<dbReference type="OrthoDB" id="429427at2759"/>
<evidence type="ECO:0000256" key="3">
    <source>
        <dbReference type="SAM" id="MobiDB-lite"/>
    </source>
</evidence>
<dbReference type="GO" id="GO:0003677">
    <property type="term" value="F:DNA binding"/>
    <property type="evidence" value="ECO:0007669"/>
    <property type="project" value="InterPro"/>
</dbReference>
<dbReference type="GO" id="GO:0000398">
    <property type="term" value="P:mRNA splicing, via spliceosome"/>
    <property type="evidence" value="ECO:0007669"/>
    <property type="project" value="InterPro"/>
</dbReference>
<evidence type="ECO:0000313" key="5">
    <source>
        <dbReference type="EMBL" id="VFT84433.1"/>
    </source>
</evidence>
<gene>
    <name evidence="5" type="primary">Aste57867_7524</name>
    <name evidence="4" type="ORF">As57867_007498</name>
    <name evidence="5" type="ORF">ASTE57867_7524</name>
</gene>
<comment type="subcellular location">
    <subcellularLocation>
        <location evidence="1">Nucleus</location>
    </subcellularLocation>
</comment>
<dbReference type="InterPro" id="IPR012890">
    <property type="entry name" value="GCFC2-like"/>
</dbReference>